<gene>
    <name evidence="7" type="ORF">PACTADRAFT_71659</name>
</gene>
<proteinExistence type="inferred from homology"/>
<comment type="similarity">
    <text evidence="2">Belongs to the SAM50/omp85 family.</text>
</comment>
<reference evidence="8" key="1">
    <citation type="submission" date="2016-05" db="EMBL/GenBank/DDBJ databases">
        <title>Comparative genomics of biotechnologically important yeasts.</title>
        <authorList>
            <consortium name="DOE Joint Genome Institute"/>
            <person name="Riley R."/>
            <person name="Haridas S."/>
            <person name="Wolfe K.H."/>
            <person name="Lopes M.R."/>
            <person name="Hittinger C.T."/>
            <person name="Goker M."/>
            <person name="Salamov A."/>
            <person name="Wisecaver J."/>
            <person name="Long T.M."/>
            <person name="Aerts A.L."/>
            <person name="Barry K."/>
            <person name="Choi C."/>
            <person name="Clum A."/>
            <person name="Coughlan A.Y."/>
            <person name="Deshpande S."/>
            <person name="Douglass A.P."/>
            <person name="Hanson S.J."/>
            <person name="Klenk H.-P."/>
            <person name="Labutti K."/>
            <person name="Lapidus A."/>
            <person name="Lindquist E."/>
            <person name="Lipzen A."/>
            <person name="Meier-Kolthoff J.P."/>
            <person name="Ohm R.A."/>
            <person name="Otillar R.P."/>
            <person name="Pangilinan J."/>
            <person name="Peng Y."/>
            <person name="Rokas A."/>
            <person name="Rosa C.A."/>
            <person name="Scheuner C."/>
            <person name="Sibirny A.A."/>
            <person name="Slot J.C."/>
            <person name="Stielow J.B."/>
            <person name="Sun H."/>
            <person name="Kurtzman C.P."/>
            <person name="Blackwell M."/>
            <person name="Grigoriev I.V."/>
            <person name="Jeffries T.W."/>
        </authorList>
    </citation>
    <scope>NUCLEOTIDE SEQUENCE [LARGE SCALE GENOMIC DNA]</scope>
    <source>
        <strain evidence="8">NRRL Y-2460</strain>
    </source>
</reference>
<organism evidence="7 8">
    <name type="scientific">Pachysolen tannophilus NRRL Y-2460</name>
    <dbReference type="NCBI Taxonomy" id="669874"/>
    <lineage>
        <taxon>Eukaryota</taxon>
        <taxon>Fungi</taxon>
        <taxon>Dikarya</taxon>
        <taxon>Ascomycota</taxon>
        <taxon>Saccharomycotina</taxon>
        <taxon>Pichiomycetes</taxon>
        <taxon>Pachysolenaceae</taxon>
        <taxon>Pachysolen</taxon>
    </lineage>
</organism>
<dbReference type="PANTHER" id="PTHR12815">
    <property type="entry name" value="SORTING AND ASSEMBLY MACHINERY SAMM50 PROTEIN FAMILY MEMBER"/>
    <property type="match status" value="1"/>
</dbReference>
<comment type="subcellular location">
    <subcellularLocation>
        <location evidence="1">Mitochondrion outer membrane</location>
        <topology evidence="1">Multi-pass membrane protein</topology>
    </subcellularLocation>
</comment>
<dbReference type="InterPro" id="IPR039910">
    <property type="entry name" value="D15-like"/>
</dbReference>
<evidence type="ECO:0000256" key="3">
    <source>
        <dbReference type="ARBA" id="ARBA00022452"/>
    </source>
</evidence>
<dbReference type="AlphaFoldDB" id="A0A1E4TPR8"/>
<evidence type="ECO:0000256" key="1">
    <source>
        <dbReference type="ARBA" id="ARBA00004374"/>
    </source>
</evidence>
<dbReference type="OrthoDB" id="1724197at2759"/>
<keyword evidence="4" id="KW-0812">Transmembrane</keyword>
<accession>A0A1E4TPR8</accession>
<evidence type="ECO:0000256" key="2">
    <source>
        <dbReference type="ARBA" id="ARBA00010913"/>
    </source>
</evidence>
<evidence type="ECO:0000259" key="6">
    <source>
        <dbReference type="Pfam" id="PF01103"/>
    </source>
</evidence>
<name>A0A1E4TPR8_PACTA</name>
<dbReference type="Gene3D" id="2.40.160.50">
    <property type="entry name" value="membrane protein fhac: a member of the omp85/tpsb transporter family"/>
    <property type="match status" value="1"/>
</dbReference>
<evidence type="ECO:0000313" key="8">
    <source>
        <dbReference type="Proteomes" id="UP000094236"/>
    </source>
</evidence>
<evidence type="ECO:0000256" key="5">
    <source>
        <dbReference type="ARBA" id="ARBA00023136"/>
    </source>
</evidence>
<feature type="domain" description="Bacterial surface antigen (D15)" evidence="6">
    <location>
        <begin position="169"/>
        <end position="481"/>
    </location>
</feature>
<evidence type="ECO:0000256" key="4">
    <source>
        <dbReference type="ARBA" id="ARBA00022692"/>
    </source>
</evidence>
<dbReference type="STRING" id="669874.A0A1E4TPR8"/>
<sequence length="482" mass="54584">MSLNENDSVIERISEIRPSQERKSELELLQEQKLEIVQSHTRNYLNSILEQNASKPMRIQSLNVVGAQNFRESFLKRQLYPLLVNDKLTLENLLENIDAVKLNFLKTQTISNLNFKIDSAYFKSRSTPANGIDLLTTLQLIPVKNFTAKIGTNVGNGEGDAYLTVNYRNIFGAGENLTFDTNVSSSSIGAKTRSTYLLNFNLPFNNNPNWRLDNIAYSTNRLIDWCVPHEQHITGFTNRISSQYEFFNHEFSVENILRTIKLTRPTTTYTNQFTVNDDILSQCGESFKSSFIYSLKFDSRDNPLLPSSGVLFKNSTELAGLIPLSSNSEKNAKFIKNQFEFQLAQKLTSNNLNFFNFSLRGGYIHNLSSTNNTLNIMDRFYLGGPNDLRGFALNGLGPKLSGSPIGGNFFYGGNLSLFNHVPKTSIDSNFKIHSFVNFGKLLNIKDLSDHDNFYENILKDPSVATGFGIVYKHPVARFELNR</sequence>
<dbReference type="Proteomes" id="UP000094236">
    <property type="component" value="Unassembled WGS sequence"/>
</dbReference>
<evidence type="ECO:0000313" key="7">
    <source>
        <dbReference type="EMBL" id="ODV93753.1"/>
    </source>
</evidence>
<keyword evidence="8" id="KW-1185">Reference proteome</keyword>
<dbReference type="InterPro" id="IPR000184">
    <property type="entry name" value="Bac_surfAg_D15"/>
</dbReference>
<keyword evidence="3" id="KW-1134">Transmembrane beta strand</keyword>
<dbReference type="EMBL" id="KV454017">
    <property type="protein sequence ID" value="ODV93753.1"/>
    <property type="molecule type" value="Genomic_DNA"/>
</dbReference>
<dbReference type="GO" id="GO:0045040">
    <property type="term" value="P:protein insertion into mitochondrial outer membrane"/>
    <property type="evidence" value="ECO:0007669"/>
    <property type="project" value="TreeGrafter"/>
</dbReference>
<dbReference type="PANTHER" id="PTHR12815:SF18">
    <property type="entry name" value="SORTING AND ASSEMBLY MACHINERY COMPONENT 50 HOMOLOG"/>
    <property type="match status" value="1"/>
</dbReference>
<protein>
    <recommendedName>
        <fullName evidence="6">Bacterial surface antigen (D15) domain-containing protein</fullName>
    </recommendedName>
</protein>
<keyword evidence="5" id="KW-0472">Membrane</keyword>
<dbReference type="Pfam" id="PF01103">
    <property type="entry name" value="Omp85"/>
    <property type="match status" value="1"/>
</dbReference>
<dbReference type="GO" id="GO:0005741">
    <property type="term" value="C:mitochondrial outer membrane"/>
    <property type="evidence" value="ECO:0007669"/>
    <property type="project" value="UniProtKB-SubCell"/>
</dbReference>